<accession>A0A6G5QL58</accession>
<dbReference type="EMBL" id="CP012543">
    <property type="protein sequence ID" value="QCD46334.1"/>
    <property type="molecule type" value="Genomic_DNA"/>
</dbReference>
<organism evidence="9 10">
    <name type="scientific">Campylobacter rectus</name>
    <name type="common">Wolinella recta</name>
    <dbReference type="NCBI Taxonomy" id="203"/>
    <lineage>
        <taxon>Bacteria</taxon>
        <taxon>Pseudomonadati</taxon>
        <taxon>Campylobacterota</taxon>
        <taxon>Epsilonproteobacteria</taxon>
        <taxon>Campylobacterales</taxon>
        <taxon>Campylobacteraceae</taxon>
        <taxon>Campylobacter</taxon>
    </lineage>
</organism>
<comment type="catalytic activity">
    <reaction evidence="6 7 8">
        <text>alpha-D-glucose 6-phosphate = beta-D-fructose 6-phosphate</text>
        <dbReference type="Rhea" id="RHEA:11816"/>
        <dbReference type="ChEBI" id="CHEBI:57634"/>
        <dbReference type="ChEBI" id="CHEBI:58225"/>
        <dbReference type="EC" id="5.3.1.9"/>
    </reaction>
</comment>
<dbReference type="AlphaFoldDB" id="A0A6G5QL58"/>
<dbReference type="InterPro" id="IPR035482">
    <property type="entry name" value="SIS_PGI_2"/>
</dbReference>
<comment type="subcellular location">
    <subcellularLocation>
        <location evidence="7">Cytoplasm</location>
    </subcellularLocation>
</comment>
<dbReference type="Proteomes" id="UP000502377">
    <property type="component" value="Chromosome"/>
</dbReference>
<dbReference type="HAMAP" id="MF_00473">
    <property type="entry name" value="G6P_isomerase"/>
    <property type="match status" value="1"/>
</dbReference>
<dbReference type="GO" id="GO:0097367">
    <property type="term" value="F:carbohydrate derivative binding"/>
    <property type="evidence" value="ECO:0007669"/>
    <property type="project" value="InterPro"/>
</dbReference>
<evidence type="ECO:0000256" key="8">
    <source>
        <dbReference type="RuleBase" id="RU000612"/>
    </source>
</evidence>
<evidence type="ECO:0000313" key="10">
    <source>
        <dbReference type="Proteomes" id="UP000502377"/>
    </source>
</evidence>
<evidence type="ECO:0000256" key="5">
    <source>
        <dbReference type="ARBA" id="ARBA00023235"/>
    </source>
</evidence>
<evidence type="ECO:0000256" key="2">
    <source>
        <dbReference type="ARBA" id="ARBA00006604"/>
    </source>
</evidence>
<evidence type="ECO:0000256" key="1">
    <source>
        <dbReference type="ARBA" id="ARBA00004926"/>
    </source>
</evidence>
<evidence type="ECO:0000256" key="3">
    <source>
        <dbReference type="ARBA" id="ARBA00022432"/>
    </source>
</evidence>
<feature type="active site" description="Proton donor" evidence="7">
    <location>
        <position position="258"/>
    </location>
</feature>
<dbReference type="PANTHER" id="PTHR11469:SF1">
    <property type="entry name" value="GLUCOSE-6-PHOSPHATE ISOMERASE"/>
    <property type="match status" value="1"/>
</dbReference>
<dbReference type="GO" id="GO:0004347">
    <property type="term" value="F:glucose-6-phosphate isomerase activity"/>
    <property type="evidence" value="ECO:0007669"/>
    <property type="project" value="UniProtKB-UniRule"/>
</dbReference>
<dbReference type="SUPFAM" id="SSF53697">
    <property type="entry name" value="SIS domain"/>
    <property type="match status" value="1"/>
</dbReference>
<dbReference type="PRINTS" id="PR00662">
    <property type="entry name" value="G6PISOMERASE"/>
</dbReference>
<name>A0A6G5QL58_CAMRE</name>
<dbReference type="Gene3D" id="3.40.50.10490">
    <property type="entry name" value="Glucose-6-phosphate isomerase like protein, domain 1"/>
    <property type="match status" value="2"/>
</dbReference>
<dbReference type="InterPro" id="IPR018189">
    <property type="entry name" value="Phosphoglucose_isomerase_CS"/>
</dbReference>
<comment type="pathway">
    <text evidence="7">Carbohydrate biosynthesis; gluconeogenesis.</text>
</comment>
<feature type="active site" evidence="7">
    <location>
        <position position="283"/>
    </location>
</feature>
<dbReference type="EC" id="5.3.1.9" evidence="7"/>
<dbReference type="GO" id="GO:0006094">
    <property type="term" value="P:gluconeogenesis"/>
    <property type="evidence" value="ECO:0007669"/>
    <property type="project" value="UniProtKB-UniRule"/>
</dbReference>
<dbReference type="GO" id="GO:0005829">
    <property type="term" value="C:cytosol"/>
    <property type="evidence" value="ECO:0007669"/>
    <property type="project" value="TreeGrafter"/>
</dbReference>
<gene>
    <name evidence="7 9" type="primary">pgi</name>
    <name evidence="9" type="ORF">CRECT_0646</name>
</gene>
<keyword evidence="5 7" id="KW-0413">Isomerase</keyword>
<keyword evidence="7" id="KW-0963">Cytoplasm</keyword>
<evidence type="ECO:0000256" key="6">
    <source>
        <dbReference type="ARBA" id="ARBA00029321"/>
    </source>
</evidence>
<feature type="active site" evidence="7">
    <location>
        <position position="398"/>
    </location>
</feature>
<dbReference type="CDD" id="cd05015">
    <property type="entry name" value="SIS_PGI_1"/>
    <property type="match status" value="1"/>
</dbReference>
<comment type="similarity">
    <text evidence="2 7 8">Belongs to the GPI family.</text>
</comment>
<evidence type="ECO:0000256" key="4">
    <source>
        <dbReference type="ARBA" id="ARBA00023152"/>
    </source>
</evidence>
<dbReference type="PROSITE" id="PS51463">
    <property type="entry name" value="P_GLUCOSE_ISOMERASE_3"/>
    <property type="match status" value="1"/>
</dbReference>
<dbReference type="InterPro" id="IPR046348">
    <property type="entry name" value="SIS_dom_sf"/>
</dbReference>
<comment type="function">
    <text evidence="7">Catalyzes the reversible isomerization of glucose-6-phosphate to fructose-6-phosphate.</text>
</comment>
<evidence type="ECO:0000256" key="7">
    <source>
        <dbReference type="HAMAP-Rule" id="MF_00473"/>
    </source>
</evidence>
<dbReference type="GO" id="GO:0048029">
    <property type="term" value="F:monosaccharide binding"/>
    <property type="evidence" value="ECO:0007669"/>
    <property type="project" value="TreeGrafter"/>
</dbReference>
<keyword evidence="4 7" id="KW-0324">Glycolysis</keyword>
<protein>
    <recommendedName>
        <fullName evidence="7">Glucose-6-phosphate isomerase</fullName>
        <shortName evidence="7">GPI</shortName>
        <ecNumber evidence="7">5.3.1.9</ecNumber>
    </recommendedName>
    <alternativeName>
        <fullName evidence="7">Phosphoglucose isomerase</fullName>
        <shortName evidence="7">PGI</shortName>
    </alternativeName>
    <alternativeName>
        <fullName evidence="7">Phosphohexose isomerase</fullName>
        <shortName evidence="7">PHI</shortName>
    </alternativeName>
</protein>
<dbReference type="UniPathway" id="UPA00138"/>
<proteinExistence type="inferred from homology"/>
<dbReference type="GO" id="GO:0006096">
    <property type="term" value="P:glycolytic process"/>
    <property type="evidence" value="ECO:0007669"/>
    <property type="project" value="UniProtKB-UniRule"/>
</dbReference>
<dbReference type="RefSeq" id="WP_002944413.1">
    <property type="nucleotide sequence ID" value="NZ_CP012543.1"/>
</dbReference>
<dbReference type="PROSITE" id="PS00174">
    <property type="entry name" value="P_GLUCOSE_ISOMERASE_2"/>
    <property type="match status" value="1"/>
</dbReference>
<dbReference type="PANTHER" id="PTHR11469">
    <property type="entry name" value="GLUCOSE-6-PHOSPHATE ISOMERASE"/>
    <property type="match status" value="1"/>
</dbReference>
<keyword evidence="3 7" id="KW-0312">Gluconeogenesis</keyword>
<dbReference type="InterPro" id="IPR001672">
    <property type="entry name" value="G6P_Isomerase"/>
</dbReference>
<dbReference type="NCBIfam" id="NF003016">
    <property type="entry name" value="PRK03868.1"/>
    <property type="match status" value="1"/>
</dbReference>
<dbReference type="UniPathway" id="UPA00109">
    <property type="reaction ID" value="UER00181"/>
</dbReference>
<dbReference type="GO" id="GO:0051156">
    <property type="term" value="P:glucose 6-phosphate metabolic process"/>
    <property type="evidence" value="ECO:0007669"/>
    <property type="project" value="TreeGrafter"/>
</dbReference>
<dbReference type="KEGG" id="crx:CRECT_0646"/>
<evidence type="ECO:0000313" key="9">
    <source>
        <dbReference type="EMBL" id="QCD46334.1"/>
    </source>
</evidence>
<sequence length="409" mass="44900">MLKNELFFERTPITTIASYAERMNDELKGGKIGYYHLPEIGANLLGEIAEFEATLSHIKSVVLVGIGGSSLGVKALKTMLPGAKRSRERELYFLDNVDAFSFERVCASIKFDETLFVVSSKSGTTIETITLFKCILARFDSPNLSKNFIVITDPASPLEVYARQNGVKFFNIPKNVGGRFSVLSAIGLVPLMLCGYDAAALLEGARACKRRFLEDGDDTLLQKAYHYATHKNAKINVVFSYGDRFLEFNDWYVQLWAESLGKKKGYKRYGLTPVGLIGSRDQHSFLQLIMDGVKDKTVSFIKVALADADAAVPNLSLNGLEGCDFVNGLSLGELINAQCGATTHALVQEGISTDVIELERLDEASAGFLIYYFELLTSATGIMLGINTYDQPGVEVGKRILKTMLTAGK</sequence>
<reference evidence="9 10" key="1">
    <citation type="submission" date="2016-07" db="EMBL/GenBank/DDBJ databases">
        <title>Comparative genomics of the Campylobacter concisus group.</title>
        <authorList>
            <person name="Miller W.G."/>
            <person name="Yee E."/>
            <person name="Chapman M.H."/>
            <person name="Huynh S."/>
            <person name="Bono J.L."/>
            <person name="On S.L.W."/>
            <person name="StLeger J."/>
            <person name="Foster G."/>
            <person name="Parker C.T."/>
        </authorList>
    </citation>
    <scope>NUCLEOTIDE SEQUENCE [LARGE SCALE GENOMIC DNA]</scope>
    <source>
        <strain evidence="9 10">ATCC 33238</strain>
    </source>
</reference>
<comment type="pathway">
    <text evidence="1 7 8">Carbohydrate degradation; glycolysis; D-glyceraldehyde 3-phosphate and glycerone phosphate from D-glucose: step 2/4.</text>
</comment>
<dbReference type="Pfam" id="PF00342">
    <property type="entry name" value="PGI"/>
    <property type="match status" value="1"/>
</dbReference>
<dbReference type="CDD" id="cd05016">
    <property type="entry name" value="SIS_PGI_2"/>
    <property type="match status" value="1"/>
</dbReference>
<dbReference type="InterPro" id="IPR035476">
    <property type="entry name" value="SIS_PGI_1"/>
</dbReference>